<reference evidence="1" key="1">
    <citation type="submission" date="2022-04" db="EMBL/GenBank/DDBJ databases">
        <title>Complete genome sequence of a cyanobacterium, Nostoc sp. SO-36, isolated in Antarctica.</title>
        <authorList>
            <person name="Kanesaki Y."/>
            <person name="Effendi D."/>
            <person name="Sakamoto T."/>
            <person name="Ohtani S."/>
            <person name="Awai K."/>
        </authorList>
    </citation>
    <scope>NUCLEOTIDE SEQUENCE</scope>
    <source>
        <strain evidence="1">SO-36</strain>
        <plasmid evidence="1">pANSO36C</plasmid>
    </source>
</reference>
<keyword evidence="2" id="KW-1185">Reference proteome</keyword>
<geneLocation type="plasmid" evidence="1 2">
    <name>pANSO36C</name>
</geneLocation>
<keyword evidence="1" id="KW-0614">Plasmid</keyword>
<evidence type="ECO:0000313" key="1">
    <source>
        <dbReference type="EMBL" id="BDI20976.1"/>
    </source>
</evidence>
<organism evidence="1 2">
    <name type="scientific">Nostoc cf. commune SO-36</name>
    <dbReference type="NCBI Taxonomy" id="449208"/>
    <lineage>
        <taxon>Bacteria</taxon>
        <taxon>Bacillati</taxon>
        <taxon>Cyanobacteriota</taxon>
        <taxon>Cyanophyceae</taxon>
        <taxon>Nostocales</taxon>
        <taxon>Nostocaceae</taxon>
        <taxon>Nostoc</taxon>
    </lineage>
</organism>
<dbReference type="Proteomes" id="UP001055453">
    <property type="component" value="Plasmid pANSO36C"/>
</dbReference>
<proteinExistence type="predicted"/>
<protein>
    <submittedName>
        <fullName evidence="1">Uncharacterized protein</fullName>
    </submittedName>
</protein>
<sequence>MTNHYAEIRIMATETDLQVWLWLLHKLQDDDKILEIVEESKPYANRRESKLYRVYIKANVISGE</sequence>
<evidence type="ECO:0000313" key="2">
    <source>
        <dbReference type="Proteomes" id="UP001055453"/>
    </source>
</evidence>
<accession>A0ABM7ZCC5</accession>
<dbReference type="RefSeq" id="WP_251961019.1">
    <property type="nucleotide sequence ID" value="NZ_AP025735.1"/>
</dbReference>
<gene>
    <name evidence="1" type="ORF">ANSO36C_67780</name>
</gene>
<name>A0ABM7ZCC5_NOSCO</name>
<dbReference type="EMBL" id="AP025735">
    <property type="protein sequence ID" value="BDI20976.1"/>
    <property type="molecule type" value="Genomic_DNA"/>
</dbReference>